<reference evidence="9" key="1">
    <citation type="journal article" date="2023" name="Mol. Phylogenet. Evol.">
        <title>Genome-scale phylogeny and comparative genomics of the fungal order Sordariales.</title>
        <authorList>
            <person name="Hensen N."/>
            <person name="Bonometti L."/>
            <person name="Westerberg I."/>
            <person name="Brannstrom I.O."/>
            <person name="Guillou S."/>
            <person name="Cros-Aarteil S."/>
            <person name="Calhoun S."/>
            <person name="Haridas S."/>
            <person name="Kuo A."/>
            <person name="Mondo S."/>
            <person name="Pangilinan J."/>
            <person name="Riley R."/>
            <person name="LaButti K."/>
            <person name="Andreopoulos B."/>
            <person name="Lipzen A."/>
            <person name="Chen C."/>
            <person name="Yan M."/>
            <person name="Daum C."/>
            <person name="Ng V."/>
            <person name="Clum A."/>
            <person name="Steindorff A."/>
            <person name="Ohm R.A."/>
            <person name="Martin F."/>
            <person name="Silar P."/>
            <person name="Natvig D.O."/>
            <person name="Lalanne C."/>
            <person name="Gautier V."/>
            <person name="Ament-Velasquez S.L."/>
            <person name="Kruys A."/>
            <person name="Hutchinson M.I."/>
            <person name="Powell A.J."/>
            <person name="Barry K."/>
            <person name="Miller A.N."/>
            <person name="Grigoriev I.V."/>
            <person name="Debuchy R."/>
            <person name="Gladieux P."/>
            <person name="Hiltunen Thoren M."/>
            <person name="Johannesson H."/>
        </authorList>
    </citation>
    <scope>NUCLEOTIDE SEQUENCE</scope>
    <source>
        <strain evidence="9">CBS 955.72</strain>
    </source>
</reference>
<dbReference type="GO" id="GO:0006412">
    <property type="term" value="P:translation"/>
    <property type="evidence" value="ECO:0007669"/>
    <property type="project" value="InterPro"/>
</dbReference>
<keyword evidence="4" id="KW-0496">Mitochondrion</keyword>
<evidence type="ECO:0000256" key="6">
    <source>
        <dbReference type="ARBA" id="ARBA00035267"/>
    </source>
</evidence>
<dbReference type="GO" id="GO:0005762">
    <property type="term" value="C:mitochondrial large ribosomal subunit"/>
    <property type="evidence" value="ECO:0007669"/>
    <property type="project" value="TreeGrafter"/>
</dbReference>
<comment type="similarity">
    <text evidence="2">Belongs to the bacterial ribosomal protein bL27 family.</text>
</comment>
<organism evidence="9 10">
    <name type="scientific">Lasiosphaeria hispida</name>
    <dbReference type="NCBI Taxonomy" id="260671"/>
    <lineage>
        <taxon>Eukaryota</taxon>
        <taxon>Fungi</taxon>
        <taxon>Dikarya</taxon>
        <taxon>Ascomycota</taxon>
        <taxon>Pezizomycotina</taxon>
        <taxon>Sordariomycetes</taxon>
        <taxon>Sordariomycetidae</taxon>
        <taxon>Sordariales</taxon>
        <taxon>Lasiosphaeriaceae</taxon>
        <taxon>Lasiosphaeria</taxon>
    </lineage>
</organism>
<evidence type="ECO:0000256" key="4">
    <source>
        <dbReference type="ARBA" id="ARBA00023128"/>
    </source>
</evidence>
<dbReference type="GO" id="GO:0003735">
    <property type="term" value="F:structural constituent of ribosome"/>
    <property type="evidence" value="ECO:0007669"/>
    <property type="project" value="InterPro"/>
</dbReference>
<name>A0AAJ0HS10_9PEZI</name>
<comment type="caution">
    <text evidence="9">The sequence shown here is derived from an EMBL/GenBank/DDBJ whole genome shotgun (WGS) entry which is preliminary data.</text>
</comment>
<evidence type="ECO:0000256" key="7">
    <source>
        <dbReference type="SAM" id="Coils"/>
    </source>
</evidence>
<keyword evidence="5" id="KW-0687">Ribonucleoprotein</keyword>
<protein>
    <recommendedName>
        <fullName evidence="6">Large ribosomal subunit protein bL27m</fullName>
    </recommendedName>
</protein>
<accession>A0AAJ0HS10</accession>
<gene>
    <name evidence="9" type="ORF">B0T25DRAFT_535570</name>
</gene>
<comment type="subcellular location">
    <subcellularLocation>
        <location evidence="1">Mitochondrion</location>
    </subcellularLocation>
</comment>
<evidence type="ECO:0000256" key="1">
    <source>
        <dbReference type="ARBA" id="ARBA00004173"/>
    </source>
</evidence>
<dbReference type="EMBL" id="JAUIQD010000002">
    <property type="protein sequence ID" value="KAK3360401.1"/>
    <property type="molecule type" value="Genomic_DNA"/>
</dbReference>
<dbReference type="PRINTS" id="PR00063">
    <property type="entry name" value="RIBOSOMALL27"/>
</dbReference>
<dbReference type="FunFam" id="2.40.50.100:FF:000042">
    <property type="entry name" value="50S ribosomal protein L27"/>
    <property type="match status" value="1"/>
</dbReference>
<feature type="region of interest" description="Disordered" evidence="8">
    <location>
        <begin position="352"/>
        <end position="382"/>
    </location>
</feature>
<dbReference type="Gene3D" id="2.40.50.100">
    <property type="match status" value="1"/>
</dbReference>
<dbReference type="PANTHER" id="PTHR15893">
    <property type="entry name" value="RIBOSOMAL PROTEIN L27"/>
    <property type="match status" value="1"/>
</dbReference>
<dbReference type="AlphaFoldDB" id="A0AAJ0HS10"/>
<dbReference type="InterPro" id="IPR001684">
    <property type="entry name" value="Ribosomal_bL27"/>
</dbReference>
<evidence type="ECO:0000256" key="2">
    <source>
        <dbReference type="ARBA" id="ARBA00010797"/>
    </source>
</evidence>
<dbReference type="PANTHER" id="PTHR15893:SF0">
    <property type="entry name" value="LARGE RIBOSOMAL SUBUNIT PROTEIN BL27M"/>
    <property type="match status" value="1"/>
</dbReference>
<dbReference type="SUPFAM" id="SSF110324">
    <property type="entry name" value="Ribosomal L27 protein-like"/>
    <property type="match status" value="1"/>
</dbReference>
<evidence type="ECO:0000256" key="8">
    <source>
        <dbReference type="SAM" id="MobiDB-lite"/>
    </source>
</evidence>
<dbReference type="Pfam" id="PF01016">
    <property type="entry name" value="Ribosomal_L27"/>
    <property type="match status" value="1"/>
</dbReference>
<evidence type="ECO:0000313" key="9">
    <source>
        <dbReference type="EMBL" id="KAK3360401.1"/>
    </source>
</evidence>
<evidence type="ECO:0000313" key="10">
    <source>
        <dbReference type="Proteomes" id="UP001275084"/>
    </source>
</evidence>
<evidence type="ECO:0000256" key="3">
    <source>
        <dbReference type="ARBA" id="ARBA00022980"/>
    </source>
</evidence>
<proteinExistence type="inferred from homology"/>
<evidence type="ECO:0000256" key="5">
    <source>
        <dbReference type="ARBA" id="ARBA00023274"/>
    </source>
</evidence>
<feature type="coiled-coil region" evidence="7">
    <location>
        <begin position="227"/>
        <end position="254"/>
    </location>
</feature>
<keyword evidence="7" id="KW-0175">Coiled coil</keyword>
<sequence length="382" mass="43501">MHLIQLRRPLQRVAASSCRQFAPVLRPTTTFSERFAQLRINSPTCGAAVEGRRYASVKSQGAYKITNKKTLPKKLGAKKTGDQYVIPGNIIYKQRGTIWHPGENTIMGRDHTIHSAIAGYVKYYRDPQRHPKRQYIGIVYNKEDKLPYPVGMARKRKVGLVPTVRKEIVVDQDAIGPSGIPYSVTRHEEIDVAPLMEGGSSKKRAALLADEEPTVFTNGNSVIAALIKQKIRSRQQQEVKKEELRLRLEEELTARKGTRILRLQKDYSYRESNWEIGRLVGDPGTIAGTEKVWSRKAKLRARRKKRNLHFLDYKTRALAKNDRRIQYKKFVWDKRIKMAAARAERATADIEKKAAAAVANEAKTKESKTKDPNKTDTKETKA</sequence>
<feature type="compositionally biased region" description="Basic and acidic residues" evidence="8">
    <location>
        <begin position="362"/>
        <end position="382"/>
    </location>
</feature>
<keyword evidence="10" id="KW-1185">Reference proteome</keyword>
<keyword evidence="3" id="KW-0689">Ribosomal protein</keyword>
<reference evidence="9" key="2">
    <citation type="submission" date="2023-06" db="EMBL/GenBank/DDBJ databases">
        <authorList>
            <consortium name="Lawrence Berkeley National Laboratory"/>
            <person name="Haridas S."/>
            <person name="Hensen N."/>
            <person name="Bonometti L."/>
            <person name="Westerberg I."/>
            <person name="Brannstrom I.O."/>
            <person name="Guillou S."/>
            <person name="Cros-Aarteil S."/>
            <person name="Calhoun S."/>
            <person name="Kuo A."/>
            <person name="Mondo S."/>
            <person name="Pangilinan J."/>
            <person name="Riley R."/>
            <person name="Labutti K."/>
            <person name="Andreopoulos B."/>
            <person name="Lipzen A."/>
            <person name="Chen C."/>
            <person name="Yanf M."/>
            <person name="Daum C."/>
            <person name="Ng V."/>
            <person name="Clum A."/>
            <person name="Steindorff A."/>
            <person name="Ohm R."/>
            <person name="Martin F."/>
            <person name="Silar P."/>
            <person name="Natvig D."/>
            <person name="Lalanne C."/>
            <person name="Gautier V."/>
            <person name="Ament-Velasquez S.L."/>
            <person name="Kruys A."/>
            <person name="Hutchinson M.I."/>
            <person name="Powell A.J."/>
            <person name="Barry K."/>
            <person name="Miller A.N."/>
            <person name="Grigoriev I.V."/>
            <person name="Debuchy R."/>
            <person name="Gladieux P."/>
            <person name="Thoren M.H."/>
            <person name="Johannesson H."/>
        </authorList>
    </citation>
    <scope>NUCLEOTIDE SEQUENCE</scope>
    <source>
        <strain evidence="9">CBS 955.72</strain>
    </source>
</reference>
<dbReference type="Proteomes" id="UP001275084">
    <property type="component" value="Unassembled WGS sequence"/>
</dbReference>